<feature type="compositionally biased region" description="Gly residues" evidence="1">
    <location>
        <begin position="318"/>
        <end position="333"/>
    </location>
</feature>
<feature type="region of interest" description="Disordered" evidence="1">
    <location>
        <begin position="280"/>
        <end position="347"/>
    </location>
</feature>
<keyword evidence="2" id="KW-1133">Transmembrane helix</keyword>
<proteinExistence type="predicted"/>
<keyword evidence="4" id="KW-1185">Reference proteome</keyword>
<feature type="compositionally biased region" description="Gly residues" evidence="1">
    <location>
        <begin position="474"/>
        <end position="487"/>
    </location>
</feature>
<evidence type="ECO:0000313" key="3">
    <source>
        <dbReference type="EMBL" id="CCA71604.1"/>
    </source>
</evidence>
<sequence>MSSNQLGRYNFTIDDSSPLITYDPANAWNSDVETDPNIERYIQSSYHITNRVGATASFSFVGTGITVVGSKTSTHGAFEVEYSVQMDNKPAVNMKARTPNFVPSSTLFYESELTTGPHKLVITKLGAGGGALTIDAFRVFGSGTVGTIRGTPESVPTAVAPPPGQPNTGLIAGIVITIVVLVALLIGGIVYYRRMLKQEADSSDDKFSFISPASLLSRFKSTKRRSVAGDLNRVDSRDSGRTAVDPESVAIVHVSKDEEKKPSRLGFGGQVGIKRFVVRNPDPEPPTPALPMQQPQDSPVGGLVTVGLNTGQPRGFGAEQGRGGSGRGSGFDGPGPSSQIRQPEQARVWVDGERHIEQRGRAFSRLSLDQEWDARERLPSPPAPRRGPPMHQFGMAPNAHLRNRSEDVARPSMAYKKQQRITGRFSVSNYTYSQDGGGGRYSPTLSDISFTPRPRYEIDRDEEPITSRRSYGPNGSGRGKAGAGGGSLVANSYSNANASTSLLREENTRGGRGGGFSVDEQTRFGRNPSVRGRGIGGTNPGGRSAAPPDWWNNR</sequence>
<dbReference type="Proteomes" id="UP000007148">
    <property type="component" value="Unassembled WGS sequence"/>
</dbReference>
<evidence type="ECO:0000256" key="1">
    <source>
        <dbReference type="SAM" id="MobiDB-lite"/>
    </source>
</evidence>
<evidence type="ECO:0000256" key="2">
    <source>
        <dbReference type="SAM" id="Phobius"/>
    </source>
</evidence>
<name>G4TJW1_SERID</name>
<feature type="transmembrane region" description="Helical" evidence="2">
    <location>
        <begin position="170"/>
        <end position="192"/>
    </location>
</feature>
<keyword evidence="2" id="KW-0472">Membrane</keyword>
<dbReference type="AlphaFoldDB" id="G4TJW1"/>
<accession>G4TJW1</accession>
<keyword evidence="2" id="KW-0812">Transmembrane</keyword>
<feature type="compositionally biased region" description="Basic and acidic residues" evidence="1">
    <location>
        <begin position="454"/>
        <end position="466"/>
    </location>
</feature>
<feature type="compositionally biased region" description="Low complexity" evidence="1">
    <location>
        <begin position="300"/>
        <end position="317"/>
    </location>
</feature>
<dbReference type="EMBL" id="CAFZ01000127">
    <property type="protein sequence ID" value="CCA71604.1"/>
    <property type="molecule type" value="Genomic_DNA"/>
</dbReference>
<dbReference type="HOGENOM" id="CLU_452816_0_0_1"/>
<protein>
    <submittedName>
        <fullName evidence="3">Uncharacterized protein</fullName>
    </submittedName>
</protein>
<evidence type="ECO:0000313" key="4">
    <source>
        <dbReference type="Proteomes" id="UP000007148"/>
    </source>
</evidence>
<feature type="region of interest" description="Disordered" evidence="1">
    <location>
        <begin position="376"/>
        <end position="420"/>
    </location>
</feature>
<dbReference type="STRING" id="1109443.G4TJW1"/>
<feature type="compositionally biased region" description="Low complexity" evidence="1">
    <location>
        <begin position="488"/>
        <end position="502"/>
    </location>
</feature>
<gene>
    <name evidence="3" type="ORF">PIIN_05540</name>
</gene>
<dbReference type="InParanoid" id="G4TJW1"/>
<reference evidence="3 4" key="1">
    <citation type="journal article" date="2011" name="PLoS Pathog.">
        <title>Endophytic Life Strategies Decoded by Genome and Transcriptome Analyses of the Mutualistic Root Symbiont Piriformospora indica.</title>
        <authorList>
            <person name="Zuccaro A."/>
            <person name="Lahrmann U."/>
            <person name="Guldener U."/>
            <person name="Langen G."/>
            <person name="Pfiffi S."/>
            <person name="Biedenkopf D."/>
            <person name="Wong P."/>
            <person name="Samans B."/>
            <person name="Grimm C."/>
            <person name="Basiewicz M."/>
            <person name="Murat C."/>
            <person name="Martin F."/>
            <person name="Kogel K.H."/>
        </authorList>
    </citation>
    <scope>NUCLEOTIDE SEQUENCE [LARGE SCALE GENOMIC DNA]</scope>
    <source>
        <strain evidence="3 4">DSM 11827</strain>
    </source>
</reference>
<comment type="caution">
    <text evidence="3">The sequence shown here is derived from an EMBL/GenBank/DDBJ whole genome shotgun (WGS) entry which is preliminary data.</text>
</comment>
<dbReference type="Gene3D" id="2.60.120.260">
    <property type="entry name" value="Galactose-binding domain-like"/>
    <property type="match status" value="1"/>
</dbReference>
<feature type="region of interest" description="Disordered" evidence="1">
    <location>
        <begin position="432"/>
        <end position="554"/>
    </location>
</feature>
<dbReference type="OrthoDB" id="2576082at2759"/>
<organism evidence="3 4">
    <name type="scientific">Serendipita indica (strain DSM 11827)</name>
    <name type="common">Root endophyte fungus</name>
    <name type="synonym">Piriformospora indica</name>
    <dbReference type="NCBI Taxonomy" id="1109443"/>
    <lineage>
        <taxon>Eukaryota</taxon>
        <taxon>Fungi</taxon>
        <taxon>Dikarya</taxon>
        <taxon>Basidiomycota</taxon>
        <taxon>Agaricomycotina</taxon>
        <taxon>Agaricomycetes</taxon>
        <taxon>Sebacinales</taxon>
        <taxon>Serendipitaceae</taxon>
        <taxon>Serendipita</taxon>
    </lineage>
</organism>